<evidence type="ECO:0000313" key="3">
    <source>
        <dbReference type="Proteomes" id="UP001221757"/>
    </source>
</evidence>
<feature type="compositionally biased region" description="Basic residues" evidence="1">
    <location>
        <begin position="319"/>
        <end position="329"/>
    </location>
</feature>
<reference evidence="2" key="1">
    <citation type="submission" date="2023-03" db="EMBL/GenBank/DDBJ databases">
        <title>Massive genome expansion in bonnet fungi (Mycena s.s.) driven by repeated elements and novel gene families across ecological guilds.</title>
        <authorList>
            <consortium name="Lawrence Berkeley National Laboratory"/>
            <person name="Harder C.B."/>
            <person name="Miyauchi S."/>
            <person name="Viragh M."/>
            <person name="Kuo A."/>
            <person name="Thoen E."/>
            <person name="Andreopoulos B."/>
            <person name="Lu D."/>
            <person name="Skrede I."/>
            <person name="Drula E."/>
            <person name="Henrissat B."/>
            <person name="Morin E."/>
            <person name="Kohler A."/>
            <person name="Barry K."/>
            <person name="LaButti K."/>
            <person name="Morin E."/>
            <person name="Salamov A."/>
            <person name="Lipzen A."/>
            <person name="Mereny Z."/>
            <person name="Hegedus B."/>
            <person name="Baldrian P."/>
            <person name="Stursova M."/>
            <person name="Weitz H."/>
            <person name="Taylor A."/>
            <person name="Grigoriev I.V."/>
            <person name="Nagy L.G."/>
            <person name="Martin F."/>
            <person name="Kauserud H."/>
        </authorList>
    </citation>
    <scope>NUCLEOTIDE SEQUENCE</scope>
    <source>
        <strain evidence="2">CBHHK067</strain>
    </source>
</reference>
<accession>A0AAD7G6V7</accession>
<feature type="compositionally biased region" description="Basic and acidic residues" evidence="1">
    <location>
        <begin position="333"/>
        <end position="349"/>
    </location>
</feature>
<keyword evidence="3" id="KW-1185">Reference proteome</keyword>
<evidence type="ECO:0000256" key="1">
    <source>
        <dbReference type="SAM" id="MobiDB-lite"/>
    </source>
</evidence>
<dbReference type="EMBL" id="JARKIE010000162">
    <property type="protein sequence ID" value="KAJ7673463.1"/>
    <property type="molecule type" value="Genomic_DNA"/>
</dbReference>
<dbReference type="Proteomes" id="UP001221757">
    <property type="component" value="Unassembled WGS sequence"/>
</dbReference>
<dbReference type="AlphaFoldDB" id="A0AAD7G6V7"/>
<gene>
    <name evidence="2" type="ORF">B0H17DRAFT_1140927</name>
</gene>
<protein>
    <submittedName>
        <fullName evidence="2">Uncharacterized protein</fullName>
    </submittedName>
</protein>
<sequence length="417" mass="44951">MTAVIEHERDKGFARGLVQGGWGFMAQENILALRAVRDVVVFWSRKASKTVATWFRIRDDSDDAGKEGGESIAEREFPHAQAAFGKGDQPGFVVSDFASGLAALGFQEVEEHGTRRSTSGRAGRSAGVRGAKERVTVLVGVRTPLGRIGGPGKAESWVVGGEGTGKNTTVAQWEGEGVEEDEARHRERSRLRAGLGRAGGTANRYKCGYRDRQGSSSLSLNDETDTAFAWEMKSTDVHEPEVIITESRAGTGVGRSEGPKEIGLKVMVITRVNLPRGTDKWLVVRERKSSSGGASGKCPPGARIRVRVRISASSGMPLRKGHGAVKRAGKGNSLDKYESHRASASERKGARTLTCVEQRKRGVSRTRCTLSGVCGVSAGSVERRAIARKNAENVCEEKRRRYSQAQGCWAAITVGIE</sequence>
<name>A0AAD7G6V7_MYCRO</name>
<evidence type="ECO:0000313" key="2">
    <source>
        <dbReference type="EMBL" id="KAJ7673463.1"/>
    </source>
</evidence>
<comment type="caution">
    <text evidence="2">The sequence shown here is derived from an EMBL/GenBank/DDBJ whole genome shotgun (WGS) entry which is preliminary data.</text>
</comment>
<proteinExistence type="predicted"/>
<feature type="region of interest" description="Disordered" evidence="1">
    <location>
        <begin position="316"/>
        <end position="349"/>
    </location>
</feature>
<organism evidence="2 3">
    <name type="scientific">Mycena rosella</name>
    <name type="common">Pink bonnet</name>
    <name type="synonym">Agaricus rosellus</name>
    <dbReference type="NCBI Taxonomy" id="1033263"/>
    <lineage>
        <taxon>Eukaryota</taxon>
        <taxon>Fungi</taxon>
        <taxon>Dikarya</taxon>
        <taxon>Basidiomycota</taxon>
        <taxon>Agaricomycotina</taxon>
        <taxon>Agaricomycetes</taxon>
        <taxon>Agaricomycetidae</taxon>
        <taxon>Agaricales</taxon>
        <taxon>Marasmiineae</taxon>
        <taxon>Mycenaceae</taxon>
        <taxon>Mycena</taxon>
    </lineage>
</organism>